<accession>D2EGM0</accession>
<protein>
    <submittedName>
        <fullName evidence="1">Uncharacterized protein</fullName>
    </submittedName>
</protein>
<evidence type="ECO:0000313" key="2">
    <source>
        <dbReference type="Proteomes" id="UP000009375"/>
    </source>
</evidence>
<dbReference type="EMBL" id="GG730076">
    <property type="protein sequence ID" value="EEZ92495.1"/>
    <property type="molecule type" value="Genomic_DNA"/>
</dbReference>
<name>D2EGM0_PARA4</name>
<dbReference type="Proteomes" id="UP000009375">
    <property type="component" value="Unassembled WGS sequence"/>
</dbReference>
<sequence length="291" mass="32759">MDNSNSLKRVAQNILDTSYKVYSDVSLINSSLFRAASSLGVELQSVPQIDLARTQEKASEILVNNEINKNEKIQPEKKVSFFHIERKNKKEDKNTENVAIQPKINMVEEKIKLANAKEQKINKIANELPSKINYKPGELKEDKVPVAAAEKPKETKVSIEEKENKLNKIQAAMPTKMNVINEKKEVETPLVKQESKAENLSSQSELQKSVFETINFKNPSAPVEQDSNEIANNPLNKLLLLVKEKHSITASQAAQSLNVSKDLISRWANILSQNSLIRIKYQLMGDIILEG</sequence>
<proteinExistence type="predicted"/>
<reference evidence="1 2" key="1">
    <citation type="journal article" date="2010" name="Proc. Natl. Acad. Sci. U.S.A.">
        <title>Enigmatic, ultrasmall, uncultivated Archaea.</title>
        <authorList>
            <person name="Baker B.J."/>
            <person name="Comolli L.R."/>
            <person name="Dick G.J."/>
            <person name="Hauser L.J."/>
            <person name="Hyatt D."/>
            <person name="Dill B.D."/>
            <person name="Land M.L."/>
            <person name="Verberkmoes N.C."/>
            <person name="Hettich R.L."/>
            <person name="Banfield J.F."/>
        </authorList>
    </citation>
    <scope>NUCLEOTIDE SEQUENCE [LARGE SCALE GENOMIC DNA]</scope>
</reference>
<evidence type="ECO:0000313" key="1">
    <source>
        <dbReference type="EMBL" id="EEZ92495.1"/>
    </source>
</evidence>
<organism evidence="1 2">
    <name type="scientific">Candidatus Parvarchaeum acidiphilum ARMAN-4</name>
    <dbReference type="NCBI Taxonomy" id="662760"/>
    <lineage>
        <taxon>Archaea</taxon>
        <taxon>Candidatus Parvarchaeota</taxon>
        <taxon>Candidatus Parvarchaeum</taxon>
    </lineage>
</organism>
<dbReference type="AlphaFoldDB" id="D2EGM0"/>
<gene>
    <name evidence="1" type="ORF">BJBARM4_0919</name>
</gene>